<evidence type="ECO:0000313" key="2">
    <source>
        <dbReference type="EMBL" id="GMH25864.1"/>
    </source>
</evidence>
<evidence type="ECO:0000256" key="1">
    <source>
        <dbReference type="SAM" id="Phobius"/>
    </source>
</evidence>
<keyword evidence="1" id="KW-0472">Membrane</keyword>
<name>A0AAD3TBE9_NEPGR</name>
<gene>
    <name evidence="2" type="ORF">Nepgr_027707</name>
</gene>
<accession>A0AAD3TBE9</accession>
<dbReference type="EMBL" id="BSYO01000030">
    <property type="protein sequence ID" value="GMH25864.1"/>
    <property type="molecule type" value="Genomic_DNA"/>
</dbReference>
<dbReference type="AlphaFoldDB" id="A0AAD3TBE9"/>
<keyword evidence="1" id="KW-1133">Transmembrane helix</keyword>
<keyword evidence="1" id="KW-0812">Transmembrane</keyword>
<proteinExistence type="predicted"/>
<dbReference type="Proteomes" id="UP001279734">
    <property type="component" value="Unassembled WGS sequence"/>
</dbReference>
<organism evidence="2 3">
    <name type="scientific">Nepenthes gracilis</name>
    <name type="common">Slender pitcher plant</name>
    <dbReference type="NCBI Taxonomy" id="150966"/>
    <lineage>
        <taxon>Eukaryota</taxon>
        <taxon>Viridiplantae</taxon>
        <taxon>Streptophyta</taxon>
        <taxon>Embryophyta</taxon>
        <taxon>Tracheophyta</taxon>
        <taxon>Spermatophyta</taxon>
        <taxon>Magnoliopsida</taxon>
        <taxon>eudicotyledons</taxon>
        <taxon>Gunneridae</taxon>
        <taxon>Pentapetalae</taxon>
        <taxon>Caryophyllales</taxon>
        <taxon>Nepenthaceae</taxon>
        <taxon>Nepenthes</taxon>
    </lineage>
</organism>
<feature type="transmembrane region" description="Helical" evidence="1">
    <location>
        <begin position="455"/>
        <end position="475"/>
    </location>
</feature>
<feature type="transmembrane region" description="Helical" evidence="1">
    <location>
        <begin position="487"/>
        <end position="508"/>
    </location>
</feature>
<evidence type="ECO:0000313" key="3">
    <source>
        <dbReference type="Proteomes" id="UP001279734"/>
    </source>
</evidence>
<sequence length="684" mass="73704">MALAILPPLLPEVPKKNLSGLSCSAFSVLAARRAGFCSVRLAGIVRIAGFGKDEQFGRIARGSLVLPVLCHDDVAHSVEVEYQGKLSRYSCNRESGHNSAQCKMKMAFRPTGRILVAPHSRATQRSPKRNLPKIIQLSAQGDTSEIDHGSIQGEVSVGPMDPVSQDDCVDEIKPQNEVFREANEQLQSTHFSAVYPGHDAASLGFVVVDQKYPIGQQELQTPTVAGVHKRSLIRQEDISKERHHHSDATCMKPLFCQPVLGSLPCLASDGQPSTLDIQSIHAQIGAHVPLCGSVQQVDILEDYTSSDVEGRKREQPRFSSEESSIYSANFCDSTPNSIIKLSCKYAQDDFGTLVDEPQGYPHDGPDSVSQRGSLDGVRPTDCWSSPGWVLGVDALYYTVEVVLNSFAPAKINPDCVMVSDPGSPVELFLLRGISGLVTGVAVYGHSSVCCILRRFVAALVVLAVGGAIVPILLLAEVGAFTQLIALAWFGAVACNSAAHGLADALLVAGHVMLQRLMYFWPEIPIDCSEVMKKKLNEPKDNRASATQVSFGAADVPFFIQDPALSVLAENHQLDDMYPDDVVIDKSLAADSSPSPHVALADQHGKALGSAQLALVFHQERQQASFAEVLRRGLVATGEGLLGAAIAVPSVSVRVDSAEGFVQKSILKKSRRTKQKWSPRSANHV</sequence>
<protein>
    <submittedName>
        <fullName evidence="2">Uncharacterized protein</fullName>
    </submittedName>
</protein>
<keyword evidence="3" id="KW-1185">Reference proteome</keyword>
<feature type="transmembrane region" description="Helical" evidence="1">
    <location>
        <begin position="425"/>
        <end position="443"/>
    </location>
</feature>
<comment type="caution">
    <text evidence="2">The sequence shown here is derived from an EMBL/GenBank/DDBJ whole genome shotgun (WGS) entry which is preliminary data.</text>
</comment>
<reference evidence="2" key="1">
    <citation type="submission" date="2023-05" db="EMBL/GenBank/DDBJ databases">
        <title>Nepenthes gracilis genome sequencing.</title>
        <authorList>
            <person name="Fukushima K."/>
        </authorList>
    </citation>
    <scope>NUCLEOTIDE SEQUENCE</scope>
    <source>
        <strain evidence="2">SING2019-196</strain>
    </source>
</reference>